<feature type="compositionally biased region" description="Basic and acidic residues" evidence="1">
    <location>
        <begin position="622"/>
        <end position="647"/>
    </location>
</feature>
<dbReference type="EMBL" id="JBHMCY010000071">
    <property type="protein sequence ID" value="MFB9466523.1"/>
    <property type="molecule type" value="Genomic_DNA"/>
</dbReference>
<dbReference type="InterPro" id="IPR011990">
    <property type="entry name" value="TPR-like_helical_dom_sf"/>
</dbReference>
<keyword evidence="3" id="KW-1185">Reference proteome</keyword>
<sequence length="647" mass="69931">MARDTELLAAQAAKLLVECLAAPDRAEDRAWFVHWFQRRQLPDYAESLLAFDGDATPATAALFLEPLWRGRLRTGLRQRPAGEAADQLVSLVELVLHRRTALDLPPTPSSPAGPPAPHAACADHLDFGGSTFHGPVVGVQHVRHLYGDPPGSGRPRPTDWPPAVDLEPLAHGVRPTRRAEGLPVLPPYVRRDADGRVRSALAQAVPKGGLVVVLGEPFAGKTRTALEAVVDALPYVRVFVPAQGEDLRTLPAALRDHPEPCLLWLDDLDAHLGHGGLEPRLLAQLFGQRAVVVATLRESAYDACRDGPGGRVLDVAQVVELPREWSGDERRRAEEAGDPRLAEAARHSGAEGVAAYLAVGPLVWREWQRARRPDRHPRGYALVRAAVDLARCGLRGPLPQDLLLRVHEGYQAVTGMEREPVDEALAWAAEKRHGVLRMLRRGGARMWEPAAYLVDTAAQDEDFPPVARAVWRCALAAADADAAYDFETVAARAWQAFRPAAEAGDSSAMHHLALVAEGLGAQDEAEAWLRRAAEAGQAESAGRLGRRLAERGRTREAEPFLETAAEAGDEAAATLLGRLLLNRARRWLRAGAEAGDPEAAQPARPSPPGSGGADRAAAVAHSDPESPRTPTDTDHTPVWHGILEDLR</sequence>
<evidence type="ECO:0000313" key="3">
    <source>
        <dbReference type="Proteomes" id="UP001589709"/>
    </source>
</evidence>
<dbReference type="Gene3D" id="1.25.40.10">
    <property type="entry name" value="Tetratricopeptide repeat domain"/>
    <property type="match status" value="1"/>
</dbReference>
<name>A0ABV5N8C1_9ACTN</name>
<evidence type="ECO:0000313" key="2">
    <source>
        <dbReference type="EMBL" id="MFB9466523.1"/>
    </source>
</evidence>
<organism evidence="2 3">
    <name type="scientific">Streptomyces cinereospinus</name>
    <dbReference type="NCBI Taxonomy" id="285561"/>
    <lineage>
        <taxon>Bacteria</taxon>
        <taxon>Bacillati</taxon>
        <taxon>Actinomycetota</taxon>
        <taxon>Actinomycetes</taxon>
        <taxon>Kitasatosporales</taxon>
        <taxon>Streptomycetaceae</taxon>
        <taxon>Streptomyces</taxon>
    </lineage>
</organism>
<accession>A0ABV5N8C1</accession>
<dbReference type="SUPFAM" id="SSF52540">
    <property type="entry name" value="P-loop containing nucleoside triphosphate hydrolases"/>
    <property type="match status" value="1"/>
</dbReference>
<feature type="region of interest" description="Disordered" evidence="1">
    <location>
        <begin position="592"/>
        <end position="647"/>
    </location>
</feature>
<reference evidence="2 3" key="1">
    <citation type="submission" date="2024-09" db="EMBL/GenBank/DDBJ databases">
        <authorList>
            <person name="Sun Q."/>
            <person name="Mori K."/>
        </authorList>
    </citation>
    <scope>NUCLEOTIDE SEQUENCE [LARGE SCALE GENOMIC DNA]</scope>
    <source>
        <strain evidence="2 3">JCM 6917</strain>
    </source>
</reference>
<proteinExistence type="predicted"/>
<protein>
    <submittedName>
        <fullName evidence="2">Uncharacterized protein</fullName>
    </submittedName>
</protein>
<dbReference type="InterPro" id="IPR027417">
    <property type="entry name" value="P-loop_NTPase"/>
</dbReference>
<evidence type="ECO:0000256" key="1">
    <source>
        <dbReference type="SAM" id="MobiDB-lite"/>
    </source>
</evidence>
<dbReference type="RefSeq" id="WP_381349479.1">
    <property type="nucleotide sequence ID" value="NZ_JBHMCY010000071.1"/>
</dbReference>
<dbReference type="Proteomes" id="UP001589709">
    <property type="component" value="Unassembled WGS sequence"/>
</dbReference>
<comment type="caution">
    <text evidence="2">The sequence shown here is derived from an EMBL/GenBank/DDBJ whole genome shotgun (WGS) entry which is preliminary data.</text>
</comment>
<feature type="region of interest" description="Disordered" evidence="1">
    <location>
        <begin position="534"/>
        <end position="555"/>
    </location>
</feature>
<dbReference type="SUPFAM" id="SSF81901">
    <property type="entry name" value="HCP-like"/>
    <property type="match status" value="1"/>
</dbReference>
<gene>
    <name evidence="2" type="ORF">ACFF45_28385</name>
</gene>